<proteinExistence type="predicted"/>
<protein>
    <submittedName>
        <fullName evidence="1">Uncharacterized protein</fullName>
    </submittedName>
</protein>
<name>A0A4Y9YIS0_9AGAM</name>
<dbReference type="OrthoDB" id="10448313at2759"/>
<dbReference type="Proteomes" id="UP000298327">
    <property type="component" value="Unassembled WGS sequence"/>
</dbReference>
<reference evidence="1 2" key="1">
    <citation type="submission" date="2019-02" db="EMBL/GenBank/DDBJ databases">
        <title>Genome sequencing of the rare red list fungi Dentipellis fragilis.</title>
        <authorList>
            <person name="Buettner E."/>
            <person name="Kellner H."/>
        </authorList>
    </citation>
    <scope>NUCLEOTIDE SEQUENCE [LARGE SCALE GENOMIC DNA]</scope>
    <source>
        <strain evidence="1 2">DSM 105465</strain>
    </source>
</reference>
<comment type="caution">
    <text evidence="1">The sequence shown here is derived from an EMBL/GenBank/DDBJ whole genome shotgun (WGS) entry which is preliminary data.</text>
</comment>
<organism evidence="1 2">
    <name type="scientific">Dentipellis fragilis</name>
    <dbReference type="NCBI Taxonomy" id="205917"/>
    <lineage>
        <taxon>Eukaryota</taxon>
        <taxon>Fungi</taxon>
        <taxon>Dikarya</taxon>
        <taxon>Basidiomycota</taxon>
        <taxon>Agaricomycotina</taxon>
        <taxon>Agaricomycetes</taxon>
        <taxon>Russulales</taxon>
        <taxon>Hericiaceae</taxon>
        <taxon>Dentipellis</taxon>
    </lineage>
</organism>
<evidence type="ECO:0000313" key="2">
    <source>
        <dbReference type="Proteomes" id="UP000298327"/>
    </source>
</evidence>
<keyword evidence="2" id="KW-1185">Reference proteome</keyword>
<dbReference type="EMBL" id="SEOQ01000464">
    <property type="protein sequence ID" value="TFY62434.1"/>
    <property type="molecule type" value="Genomic_DNA"/>
</dbReference>
<gene>
    <name evidence="1" type="ORF">EVG20_g6708</name>
</gene>
<dbReference type="AlphaFoldDB" id="A0A4Y9YIS0"/>
<evidence type="ECO:0000313" key="1">
    <source>
        <dbReference type="EMBL" id="TFY62434.1"/>
    </source>
</evidence>
<accession>A0A4Y9YIS0</accession>
<sequence length="109" mass="12242">MDLNHPLPSRIYSVSSSVAPPLLAYQNATLGFPCRFRSALMFPAMLASGVGTRQLDQKSPKTYPDLEDRKCASFLMDSRLPHSSSVHPRQERDMDVLFVTPEILEESFV</sequence>